<gene>
    <name evidence="2" type="ORF">WR25_12356</name>
</gene>
<feature type="region of interest" description="Disordered" evidence="1">
    <location>
        <begin position="138"/>
        <end position="178"/>
    </location>
</feature>
<protein>
    <submittedName>
        <fullName evidence="2">Uncharacterized protein</fullName>
    </submittedName>
</protein>
<dbReference type="Proteomes" id="UP000218231">
    <property type="component" value="Unassembled WGS sequence"/>
</dbReference>
<sequence length="178" mass="19708">MRRLAPHAARDQSALQRQRHEIVARIGRREPVRDIGGEAEAVVEGRFAEREAEHDTRRLQLLDPGGDQRLCHALPPPFRRDGERGQRDRGNGLAADVDPHPAERDEPGERTVDLGDEDEHHVALHAQVADQRRLVGRRETVAQQRVDRGDVAAGGGADRRHHASAMSGASSAFMPMTL</sequence>
<dbReference type="EMBL" id="LIAE01005354">
    <property type="protein sequence ID" value="PAV93396.1"/>
    <property type="molecule type" value="Genomic_DNA"/>
</dbReference>
<dbReference type="AlphaFoldDB" id="A0A2A2M4M1"/>
<name>A0A2A2M4M1_9BILA</name>
<feature type="compositionally biased region" description="Basic and acidic residues" evidence="1">
    <location>
        <begin position="97"/>
        <end position="115"/>
    </location>
</feature>
<feature type="region of interest" description="Disordered" evidence="1">
    <location>
        <begin position="46"/>
        <end position="115"/>
    </location>
</feature>
<organism evidence="2 3">
    <name type="scientific">Diploscapter pachys</name>
    <dbReference type="NCBI Taxonomy" id="2018661"/>
    <lineage>
        <taxon>Eukaryota</taxon>
        <taxon>Metazoa</taxon>
        <taxon>Ecdysozoa</taxon>
        <taxon>Nematoda</taxon>
        <taxon>Chromadorea</taxon>
        <taxon>Rhabditida</taxon>
        <taxon>Rhabditina</taxon>
        <taxon>Rhabditomorpha</taxon>
        <taxon>Rhabditoidea</taxon>
        <taxon>Rhabditidae</taxon>
        <taxon>Diploscapter</taxon>
    </lineage>
</organism>
<evidence type="ECO:0000256" key="1">
    <source>
        <dbReference type="SAM" id="MobiDB-lite"/>
    </source>
</evidence>
<reference evidence="2 3" key="1">
    <citation type="journal article" date="2017" name="Curr. Biol.">
        <title>Genome architecture and evolution of a unichromosomal asexual nematode.</title>
        <authorList>
            <person name="Fradin H."/>
            <person name="Zegar C."/>
            <person name="Gutwein M."/>
            <person name="Lucas J."/>
            <person name="Kovtun M."/>
            <person name="Corcoran D."/>
            <person name="Baugh L.R."/>
            <person name="Kiontke K."/>
            <person name="Gunsalus K."/>
            <person name="Fitch D.H."/>
            <person name="Piano F."/>
        </authorList>
    </citation>
    <scope>NUCLEOTIDE SEQUENCE [LARGE SCALE GENOMIC DNA]</scope>
    <source>
        <strain evidence="2">PF1309</strain>
    </source>
</reference>
<proteinExistence type="predicted"/>
<keyword evidence="3" id="KW-1185">Reference proteome</keyword>
<evidence type="ECO:0000313" key="2">
    <source>
        <dbReference type="EMBL" id="PAV93396.1"/>
    </source>
</evidence>
<comment type="caution">
    <text evidence="2">The sequence shown here is derived from an EMBL/GenBank/DDBJ whole genome shotgun (WGS) entry which is preliminary data.</text>
</comment>
<feature type="compositionally biased region" description="Basic and acidic residues" evidence="1">
    <location>
        <begin position="138"/>
        <end position="150"/>
    </location>
</feature>
<feature type="compositionally biased region" description="Basic and acidic residues" evidence="1">
    <location>
        <begin position="46"/>
        <end position="60"/>
    </location>
</feature>
<accession>A0A2A2M4M1</accession>
<evidence type="ECO:0000313" key="3">
    <source>
        <dbReference type="Proteomes" id="UP000218231"/>
    </source>
</evidence>
<feature type="compositionally biased region" description="Basic and acidic residues" evidence="1">
    <location>
        <begin position="78"/>
        <end position="90"/>
    </location>
</feature>